<proteinExistence type="predicted"/>
<organism evidence="1 2">
    <name type="scientific">Stylosanthes scabra</name>
    <dbReference type="NCBI Taxonomy" id="79078"/>
    <lineage>
        <taxon>Eukaryota</taxon>
        <taxon>Viridiplantae</taxon>
        <taxon>Streptophyta</taxon>
        <taxon>Embryophyta</taxon>
        <taxon>Tracheophyta</taxon>
        <taxon>Spermatophyta</taxon>
        <taxon>Magnoliopsida</taxon>
        <taxon>eudicotyledons</taxon>
        <taxon>Gunneridae</taxon>
        <taxon>Pentapetalae</taxon>
        <taxon>rosids</taxon>
        <taxon>fabids</taxon>
        <taxon>Fabales</taxon>
        <taxon>Fabaceae</taxon>
        <taxon>Papilionoideae</taxon>
        <taxon>50 kb inversion clade</taxon>
        <taxon>dalbergioids sensu lato</taxon>
        <taxon>Dalbergieae</taxon>
        <taxon>Pterocarpus clade</taxon>
        <taxon>Stylosanthes</taxon>
    </lineage>
</organism>
<keyword evidence="2" id="KW-1185">Reference proteome</keyword>
<gene>
    <name evidence="1" type="ORF">PIB30_032782</name>
</gene>
<dbReference type="EMBL" id="JASCZI010151180">
    <property type="protein sequence ID" value="MED6170619.1"/>
    <property type="molecule type" value="Genomic_DNA"/>
</dbReference>
<accession>A0ABU6VBP0</accession>
<comment type="caution">
    <text evidence="1">The sequence shown here is derived from an EMBL/GenBank/DDBJ whole genome shotgun (WGS) entry which is preliminary data.</text>
</comment>
<evidence type="ECO:0000313" key="2">
    <source>
        <dbReference type="Proteomes" id="UP001341840"/>
    </source>
</evidence>
<sequence>MPASNVMASRTMPLRHGRWGMQNDRWLNQHNTTLLLYRCARYGRRKVRGSGCASIINGNASVRKGEALFRRRLQLTARPSPLLAAVLPWDCERRFESRKRKKEVAVSGVVSGESMVKRLSRYIMERHC</sequence>
<protein>
    <submittedName>
        <fullName evidence="1">Uncharacterized protein</fullName>
    </submittedName>
</protein>
<evidence type="ECO:0000313" key="1">
    <source>
        <dbReference type="EMBL" id="MED6170619.1"/>
    </source>
</evidence>
<name>A0ABU6VBP0_9FABA</name>
<dbReference type="Proteomes" id="UP001341840">
    <property type="component" value="Unassembled WGS sequence"/>
</dbReference>
<reference evidence="1 2" key="1">
    <citation type="journal article" date="2023" name="Plants (Basel)">
        <title>Bridging the Gap: Combining Genomics and Transcriptomics Approaches to Understand Stylosanthes scabra, an Orphan Legume from the Brazilian Caatinga.</title>
        <authorList>
            <person name="Ferreira-Neto J.R.C."/>
            <person name="da Silva M.D."/>
            <person name="Binneck E."/>
            <person name="de Melo N.F."/>
            <person name="da Silva R.H."/>
            <person name="de Melo A.L.T.M."/>
            <person name="Pandolfi V."/>
            <person name="Bustamante F.O."/>
            <person name="Brasileiro-Vidal A.C."/>
            <person name="Benko-Iseppon A.M."/>
        </authorList>
    </citation>
    <scope>NUCLEOTIDE SEQUENCE [LARGE SCALE GENOMIC DNA]</scope>
    <source>
        <tissue evidence="1">Leaves</tissue>
    </source>
</reference>